<dbReference type="AlphaFoldDB" id="A0A2T0BFT7"/>
<dbReference type="Gene3D" id="1.10.575.10">
    <property type="entry name" value="P1 Nuclease"/>
    <property type="match status" value="1"/>
</dbReference>
<proteinExistence type="predicted"/>
<organism evidence="2 3">
    <name type="scientific">Clostridium vincentii</name>
    <dbReference type="NCBI Taxonomy" id="52704"/>
    <lineage>
        <taxon>Bacteria</taxon>
        <taxon>Bacillati</taxon>
        <taxon>Bacillota</taxon>
        <taxon>Clostridia</taxon>
        <taxon>Eubacteriales</taxon>
        <taxon>Clostridiaceae</taxon>
        <taxon>Clostridium</taxon>
    </lineage>
</organism>
<sequence length="192" mass="22672">MLMGTHKLFANNFLNYANNEMVYLIDEKKFIWGNIKPDYVSKYKLKKHFYDESIDMILTKIDFLSSMSVEEISHEYGKKKFSAELGVVCHFLSDYFCFAHDKRWKLKNALKKHVLYERDLGRIAKSFNFSDYIDAELKIENMGQFIEDNLKNYETNNSFTNDLIYATFICNSVINTLLSKVVKNVYEQRRAG</sequence>
<dbReference type="Proteomes" id="UP000239471">
    <property type="component" value="Unassembled WGS sequence"/>
</dbReference>
<gene>
    <name evidence="2" type="ORF">CLVI_15380</name>
</gene>
<accession>A0A2T0BFT7</accession>
<dbReference type="InterPro" id="IPR008947">
    <property type="entry name" value="PLipase_C/P1_nuclease_dom_sf"/>
</dbReference>
<dbReference type="Pfam" id="PF00882">
    <property type="entry name" value="Zn_dep_PLPC"/>
    <property type="match status" value="1"/>
</dbReference>
<name>A0A2T0BFT7_9CLOT</name>
<comment type="caution">
    <text evidence="2">The sequence shown here is derived from an EMBL/GenBank/DDBJ whole genome shotgun (WGS) entry which is preliminary data.</text>
</comment>
<keyword evidence="3" id="KW-1185">Reference proteome</keyword>
<dbReference type="InterPro" id="IPR029002">
    <property type="entry name" value="PLPC/GPLD1"/>
</dbReference>
<evidence type="ECO:0000313" key="3">
    <source>
        <dbReference type="Proteomes" id="UP000239471"/>
    </source>
</evidence>
<dbReference type="EMBL" id="PVXQ01000013">
    <property type="protein sequence ID" value="PRR82728.1"/>
    <property type="molecule type" value="Genomic_DNA"/>
</dbReference>
<reference evidence="2 3" key="1">
    <citation type="submission" date="2018-03" db="EMBL/GenBank/DDBJ databases">
        <title>Genome sequence of Clostridium vincentii DSM 10228.</title>
        <authorList>
            <person name="Poehlein A."/>
            <person name="Daniel R."/>
        </authorList>
    </citation>
    <scope>NUCLEOTIDE SEQUENCE [LARGE SCALE GENOMIC DNA]</scope>
    <source>
        <strain evidence="2 3">DSM 10228</strain>
    </source>
</reference>
<evidence type="ECO:0000313" key="2">
    <source>
        <dbReference type="EMBL" id="PRR82728.1"/>
    </source>
</evidence>
<dbReference type="GO" id="GO:0016788">
    <property type="term" value="F:hydrolase activity, acting on ester bonds"/>
    <property type="evidence" value="ECO:0007669"/>
    <property type="project" value="InterPro"/>
</dbReference>
<dbReference type="SUPFAM" id="SSF48537">
    <property type="entry name" value="Phospholipase C/P1 nuclease"/>
    <property type="match status" value="1"/>
</dbReference>
<feature type="domain" description="Phospholipase C/D" evidence="1">
    <location>
        <begin position="5"/>
        <end position="154"/>
    </location>
</feature>
<evidence type="ECO:0000259" key="1">
    <source>
        <dbReference type="Pfam" id="PF00882"/>
    </source>
</evidence>
<protein>
    <recommendedName>
        <fullName evidence="1">Phospholipase C/D domain-containing protein</fullName>
    </recommendedName>
</protein>